<evidence type="ECO:0000313" key="5">
    <source>
        <dbReference type="Proteomes" id="UP000278036"/>
    </source>
</evidence>
<dbReference type="PROSITE" id="PS50943">
    <property type="entry name" value="HTH_CROC1"/>
    <property type="match status" value="1"/>
</dbReference>
<dbReference type="PANTHER" id="PTHR34475">
    <property type="match status" value="1"/>
</dbReference>
<feature type="compositionally biased region" description="Pro residues" evidence="1">
    <location>
        <begin position="192"/>
        <end position="203"/>
    </location>
</feature>
<evidence type="ECO:0000256" key="2">
    <source>
        <dbReference type="SAM" id="Phobius"/>
    </source>
</evidence>
<dbReference type="Pfam" id="PF13413">
    <property type="entry name" value="HTH_25"/>
    <property type="match status" value="1"/>
</dbReference>
<feature type="region of interest" description="Disordered" evidence="1">
    <location>
        <begin position="154"/>
        <end position="203"/>
    </location>
</feature>
<dbReference type="SMART" id="SM00530">
    <property type="entry name" value="HTH_XRE"/>
    <property type="match status" value="1"/>
</dbReference>
<dbReference type="PANTHER" id="PTHR34475:SF1">
    <property type="entry name" value="CYTOSKELETON PROTEIN RODZ"/>
    <property type="match status" value="1"/>
</dbReference>
<accession>A0A3A9JCH1</accession>
<keyword evidence="2" id="KW-0472">Membrane</keyword>
<evidence type="ECO:0000259" key="3">
    <source>
        <dbReference type="PROSITE" id="PS50943"/>
    </source>
</evidence>
<dbReference type="InParanoid" id="A0A3A9JCH1"/>
<reference evidence="4 5" key="1">
    <citation type="submission" date="2018-09" db="EMBL/GenBank/DDBJ databases">
        <title>Roseomonas sp. nov., isolated from feces of Tibetan antelopes in the Qinghai-Tibet plateau, China.</title>
        <authorList>
            <person name="Tian Z."/>
        </authorList>
    </citation>
    <scope>NUCLEOTIDE SEQUENCE [LARGE SCALE GENOMIC DNA]</scope>
    <source>
        <strain evidence="4 5">Z24</strain>
    </source>
</reference>
<dbReference type="SUPFAM" id="SSF47413">
    <property type="entry name" value="lambda repressor-like DNA-binding domains"/>
    <property type="match status" value="1"/>
</dbReference>
<dbReference type="Proteomes" id="UP000278036">
    <property type="component" value="Unassembled WGS sequence"/>
</dbReference>
<feature type="domain" description="HTH cro/C1-type" evidence="3">
    <location>
        <begin position="24"/>
        <end position="56"/>
    </location>
</feature>
<sequence>MPYDMKRQPRPETSAEAVRVGEELRDARLSLGVSLEEMAEQLRINRRYLAALEEGRVRDLPGVAYATGFVRSYATMLGLDAPDMVRRFREGAGMATVPKDLVFPEPVPDRGVPAGAIIMVGAVLAIAGYAGWYYWSGSSTRVVDDVPALPPRLEQSARDAGAPPLPGVNLPDSAGQSQPAGTPPANTATPRTNPPASLPAGGP</sequence>
<organism evidence="4 5">
    <name type="scientific">Teichococcus wenyumeiae</name>
    <dbReference type="NCBI Taxonomy" id="2478470"/>
    <lineage>
        <taxon>Bacteria</taxon>
        <taxon>Pseudomonadati</taxon>
        <taxon>Pseudomonadota</taxon>
        <taxon>Alphaproteobacteria</taxon>
        <taxon>Acetobacterales</taxon>
        <taxon>Roseomonadaceae</taxon>
        <taxon>Roseomonas</taxon>
    </lineage>
</organism>
<protein>
    <submittedName>
        <fullName evidence="4">Helix-turn-helix domain-containing protein</fullName>
    </submittedName>
</protein>
<name>A0A3A9JCH1_9PROT</name>
<dbReference type="InterPro" id="IPR001387">
    <property type="entry name" value="Cro/C1-type_HTH"/>
</dbReference>
<keyword evidence="2" id="KW-0812">Transmembrane</keyword>
<dbReference type="InterPro" id="IPR050400">
    <property type="entry name" value="Bact_Cytoskel_RodZ"/>
</dbReference>
<feature type="compositionally biased region" description="Low complexity" evidence="1">
    <location>
        <begin position="179"/>
        <end position="191"/>
    </location>
</feature>
<gene>
    <name evidence="4" type="ORF">D6Z83_25695</name>
</gene>
<dbReference type="InterPro" id="IPR010982">
    <property type="entry name" value="Lambda_DNA-bd_dom_sf"/>
</dbReference>
<feature type="transmembrane region" description="Helical" evidence="2">
    <location>
        <begin position="114"/>
        <end position="135"/>
    </location>
</feature>
<evidence type="ECO:0000313" key="4">
    <source>
        <dbReference type="EMBL" id="RKK01306.1"/>
    </source>
</evidence>
<comment type="caution">
    <text evidence="4">The sequence shown here is derived from an EMBL/GenBank/DDBJ whole genome shotgun (WGS) entry which is preliminary data.</text>
</comment>
<proteinExistence type="predicted"/>
<feature type="non-terminal residue" evidence="4">
    <location>
        <position position="203"/>
    </location>
</feature>
<keyword evidence="2" id="KW-1133">Transmembrane helix</keyword>
<dbReference type="AlphaFoldDB" id="A0A3A9JCH1"/>
<evidence type="ECO:0000256" key="1">
    <source>
        <dbReference type="SAM" id="MobiDB-lite"/>
    </source>
</evidence>
<dbReference type="Gene3D" id="1.10.260.40">
    <property type="entry name" value="lambda repressor-like DNA-binding domains"/>
    <property type="match status" value="1"/>
</dbReference>
<dbReference type="GO" id="GO:0003677">
    <property type="term" value="F:DNA binding"/>
    <property type="evidence" value="ECO:0007669"/>
    <property type="project" value="InterPro"/>
</dbReference>
<dbReference type="EMBL" id="RAQU01000297">
    <property type="protein sequence ID" value="RKK01306.1"/>
    <property type="molecule type" value="Genomic_DNA"/>
</dbReference>